<keyword evidence="5" id="KW-1185">Reference proteome</keyword>
<dbReference type="SUPFAM" id="SSF52540">
    <property type="entry name" value="P-loop containing nucleoside triphosphate hydrolases"/>
    <property type="match status" value="1"/>
</dbReference>
<proteinExistence type="predicted"/>
<dbReference type="Proteomes" id="UP000186955">
    <property type="component" value="Unassembled WGS sequence"/>
</dbReference>
<dbReference type="EMBL" id="MNBE01000773">
    <property type="protein sequence ID" value="OKO89667.1"/>
    <property type="molecule type" value="Genomic_DNA"/>
</dbReference>
<dbReference type="InterPro" id="IPR056884">
    <property type="entry name" value="NPHP3-like_N"/>
</dbReference>
<reference evidence="4 5" key="1">
    <citation type="submission" date="2016-10" db="EMBL/GenBank/DDBJ databases">
        <title>Genome sequence of the ascomycete fungus Penicillium subrubescens.</title>
        <authorList>
            <person name="De Vries R.P."/>
            <person name="Peng M."/>
            <person name="Dilokpimol A."/>
            <person name="Hilden K."/>
            <person name="Makela M.R."/>
            <person name="Grigoriev I."/>
            <person name="Riley R."/>
            <person name="Granchi Z."/>
        </authorList>
    </citation>
    <scope>NUCLEOTIDE SEQUENCE [LARGE SCALE GENOMIC DNA]</scope>
    <source>
        <strain evidence="4 5">CBS 132785</strain>
    </source>
</reference>
<evidence type="ECO:0000259" key="3">
    <source>
        <dbReference type="Pfam" id="PF24883"/>
    </source>
</evidence>
<protein>
    <submittedName>
        <fullName evidence="4">Vegetative incompatibility protein HET-E-1</fullName>
    </submittedName>
</protein>
<sequence>MFVVDKIARCIQRYQDFEKMFQSHQGVRQAIGALWLELVRLCTKVMEYHSSRFRYLLGSFDRVFGDILTSIDARCAEADHAAAAAHMKEAKEIRERFLQEAHEQDIHRLRAWLAPASVDEDLERYRAEYLPGSLDWVIQNPQFTAWEQSTSSDSLLIFGPPGSGKSTLAAHLVHHLRDAHPDSTVLYFFCDYNDSSKNTSLSVRSTLLAQLLRSNHAVANQLSDIYRRSDGLKANSIIDDSDALREIINDCESLRERIFIIVDAEDECGKGFLASSIEPWVSDPPVKWLFTSRSDYSITNKVSVDLTLSTPFIREYTERRVHKIPHLADSDLGTSVVSRVTEGAEGLWLYARLMMDEIANAPSRELVDQYLQSLPRDLAGVYTRIMQTREMQMTEDERQFAGHLFLWLDISNVLPGFLSCEYDRLPYCILELVFRYVNKGNPVFDAVALARKLGAPLIQVHKQGSTYELDFLHRSAYQYLAESHWLPLEELPLILHPQKRKSLHRGILAMWYFTDCSDSLEDLQTLREETFYSRWHLTSERHFEMHYGLLKAFKYPLSRLISTDESEPTFKQILPMIRQLGEFLESEKCLLWVESATLINYSGDFPELLRNVQSMIQEDTGHECYNFECCGVEIQKFRQQCRIFFHNWAYVILQTTDWGNRLNKMPLTRHHHVEAEKNDEVFSISLTFEKPQGFDENKIATAMLRIGEASSATFQNALSTMPSDRPRHLMGLGVCHMCGLVASRTTLMHQKRHAYSCAAAGSNQLKATIHRRAKPREPSDLRNDKSGSSHKD</sequence>
<evidence type="ECO:0000313" key="4">
    <source>
        <dbReference type="EMBL" id="OKO89667.1"/>
    </source>
</evidence>
<feature type="compositionally biased region" description="Basic and acidic residues" evidence="2">
    <location>
        <begin position="775"/>
        <end position="792"/>
    </location>
</feature>
<dbReference type="Pfam" id="PF24883">
    <property type="entry name" value="NPHP3_N"/>
    <property type="match status" value="1"/>
</dbReference>
<comment type="caution">
    <text evidence="4">The sequence shown here is derived from an EMBL/GenBank/DDBJ whole genome shotgun (WGS) entry which is preliminary data.</text>
</comment>
<dbReference type="AlphaFoldDB" id="A0A1Q5SNR7"/>
<evidence type="ECO:0000256" key="2">
    <source>
        <dbReference type="SAM" id="MobiDB-lite"/>
    </source>
</evidence>
<dbReference type="InterPro" id="IPR027417">
    <property type="entry name" value="P-loop_NTPase"/>
</dbReference>
<accession>A0A1Q5SNR7</accession>
<evidence type="ECO:0000256" key="1">
    <source>
        <dbReference type="ARBA" id="ARBA00022737"/>
    </source>
</evidence>
<feature type="domain" description="Nephrocystin 3-like N-terminal" evidence="3">
    <location>
        <begin position="132"/>
        <end position="293"/>
    </location>
</feature>
<name>A0A1Q5SNR7_9EURO</name>
<dbReference type="PANTHER" id="PTHR10039">
    <property type="entry name" value="AMELOGENIN"/>
    <property type="match status" value="1"/>
</dbReference>
<gene>
    <name evidence="4" type="ORF">PENSUB_13733</name>
</gene>
<keyword evidence="1" id="KW-0677">Repeat</keyword>
<dbReference type="Gene3D" id="3.40.50.300">
    <property type="entry name" value="P-loop containing nucleotide triphosphate hydrolases"/>
    <property type="match status" value="1"/>
</dbReference>
<evidence type="ECO:0000313" key="5">
    <source>
        <dbReference type="Proteomes" id="UP000186955"/>
    </source>
</evidence>
<dbReference type="STRING" id="1316194.A0A1Q5SNR7"/>
<organism evidence="4 5">
    <name type="scientific">Penicillium subrubescens</name>
    <dbReference type="NCBI Taxonomy" id="1316194"/>
    <lineage>
        <taxon>Eukaryota</taxon>
        <taxon>Fungi</taxon>
        <taxon>Dikarya</taxon>
        <taxon>Ascomycota</taxon>
        <taxon>Pezizomycotina</taxon>
        <taxon>Eurotiomycetes</taxon>
        <taxon>Eurotiomycetidae</taxon>
        <taxon>Eurotiales</taxon>
        <taxon>Aspergillaceae</taxon>
        <taxon>Penicillium</taxon>
    </lineage>
</organism>
<feature type="region of interest" description="Disordered" evidence="2">
    <location>
        <begin position="765"/>
        <end position="792"/>
    </location>
</feature>
<dbReference type="PANTHER" id="PTHR10039:SF17">
    <property type="entry name" value="FUNGAL STAND N-TERMINAL GOODBYE DOMAIN-CONTAINING PROTEIN-RELATED"/>
    <property type="match status" value="1"/>
</dbReference>